<evidence type="ECO:0000313" key="1">
    <source>
        <dbReference type="WBParaSite" id="maker-PairedContig_1545-snap-gene-0.4-mRNA-1"/>
    </source>
</evidence>
<name>A0A1I8EDH7_WUCBA</name>
<dbReference type="WBParaSite" id="maker-PairedContig_1545-snap-gene-0.4-mRNA-1">
    <property type="protein sequence ID" value="maker-PairedContig_1545-snap-gene-0.4-mRNA-1"/>
    <property type="gene ID" value="maker-PairedContig_1545-snap-gene-0.4"/>
</dbReference>
<protein>
    <submittedName>
        <fullName evidence="1">Uncharacterized protein</fullName>
    </submittedName>
</protein>
<proteinExistence type="predicted"/>
<accession>A0A1I8EDH7</accession>
<dbReference type="AlphaFoldDB" id="A0A1I8EDH7"/>
<reference evidence="1" key="1">
    <citation type="submission" date="2016-11" db="UniProtKB">
        <authorList>
            <consortium name="WormBaseParasite"/>
        </authorList>
    </citation>
    <scope>IDENTIFICATION</scope>
    <source>
        <strain evidence="1">pt0022</strain>
    </source>
</reference>
<organism evidence="1">
    <name type="scientific">Wuchereria bancrofti</name>
    <dbReference type="NCBI Taxonomy" id="6293"/>
    <lineage>
        <taxon>Eukaryota</taxon>
        <taxon>Metazoa</taxon>
        <taxon>Ecdysozoa</taxon>
        <taxon>Nematoda</taxon>
        <taxon>Chromadorea</taxon>
        <taxon>Rhabditida</taxon>
        <taxon>Spirurina</taxon>
        <taxon>Spiruromorpha</taxon>
        <taxon>Filarioidea</taxon>
        <taxon>Onchocercidae</taxon>
        <taxon>Wuchereria</taxon>
    </lineage>
</organism>
<sequence length="64" mass="7241">MGAICIDHCIMDSGAIIGWSESNREKLYTDMSASYDNSDRKTGDIMTQADSLNKERMKYTNDEI</sequence>